<sequence>GVNIGRSMPLLATRGCPYRCTFCSSPSMWTTRWEARSPQLVFDEMVKYIEKYKVDNFDLYDLTAIVKKSWIVEFCDIIIESGKKFTWQLPSGTRSEAIDEEVIGKLWVSGCRNMNYAPESGSVEVLSRIKKKVSLPKLIDSMRFSTKRGLSVKMNMIFAFPQDTPYELWQNFKFGIKCAWLGIEDSTFIPFVPYPGSELYSDLVSQNKIEPPSDNYFNSLIPFSDLQFAKSYNKHFKDWQLVWIRYLYFAVFYGVMFLRWPKRPILITKNLLSGKQESRGEEIIKNIINRKKQTIKI</sequence>
<name>A0A382QQD6_9ZZZZ</name>
<feature type="transmembrane region" description="Helical" evidence="6">
    <location>
        <begin position="243"/>
        <end position="260"/>
    </location>
</feature>
<dbReference type="GO" id="GO:0046872">
    <property type="term" value="F:metal ion binding"/>
    <property type="evidence" value="ECO:0007669"/>
    <property type="project" value="UniProtKB-KW"/>
</dbReference>
<proteinExistence type="predicted"/>
<dbReference type="AlphaFoldDB" id="A0A382QQD6"/>
<dbReference type="InterPro" id="IPR051198">
    <property type="entry name" value="BchE-like"/>
</dbReference>
<keyword evidence="4" id="KW-0408">Iron</keyword>
<dbReference type="Pfam" id="PF04055">
    <property type="entry name" value="Radical_SAM"/>
    <property type="match status" value="1"/>
</dbReference>
<dbReference type="EMBL" id="UINC01115802">
    <property type="protein sequence ID" value="SVC87090.1"/>
    <property type="molecule type" value="Genomic_DNA"/>
</dbReference>
<dbReference type="SFLD" id="SFLDS00029">
    <property type="entry name" value="Radical_SAM"/>
    <property type="match status" value="1"/>
</dbReference>
<dbReference type="InterPro" id="IPR007197">
    <property type="entry name" value="rSAM"/>
</dbReference>
<feature type="domain" description="Radical SAM core" evidence="7">
    <location>
        <begin position="2"/>
        <end position="233"/>
    </location>
</feature>
<evidence type="ECO:0000313" key="8">
    <source>
        <dbReference type="EMBL" id="SVC87090.1"/>
    </source>
</evidence>
<dbReference type="InterPro" id="IPR058240">
    <property type="entry name" value="rSAM_sf"/>
</dbReference>
<dbReference type="GO" id="GO:0003824">
    <property type="term" value="F:catalytic activity"/>
    <property type="evidence" value="ECO:0007669"/>
    <property type="project" value="InterPro"/>
</dbReference>
<dbReference type="Gene3D" id="3.80.30.20">
    <property type="entry name" value="tm_1862 like domain"/>
    <property type="match status" value="1"/>
</dbReference>
<keyword evidence="3" id="KW-0479">Metal-binding</keyword>
<dbReference type="PANTHER" id="PTHR43409:SF7">
    <property type="entry name" value="BLL1977 PROTEIN"/>
    <property type="match status" value="1"/>
</dbReference>
<evidence type="ECO:0000256" key="2">
    <source>
        <dbReference type="ARBA" id="ARBA00022691"/>
    </source>
</evidence>
<keyword evidence="6" id="KW-0472">Membrane</keyword>
<evidence type="ECO:0000256" key="1">
    <source>
        <dbReference type="ARBA" id="ARBA00001966"/>
    </source>
</evidence>
<evidence type="ECO:0000256" key="4">
    <source>
        <dbReference type="ARBA" id="ARBA00023004"/>
    </source>
</evidence>
<dbReference type="PANTHER" id="PTHR43409">
    <property type="entry name" value="ANAEROBIC MAGNESIUM-PROTOPORPHYRIN IX MONOMETHYL ESTER CYCLASE-RELATED"/>
    <property type="match status" value="1"/>
</dbReference>
<dbReference type="InterPro" id="IPR023404">
    <property type="entry name" value="rSAM_horseshoe"/>
</dbReference>
<dbReference type="SFLD" id="SFLDG01082">
    <property type="entry name" value="B12-binding_domain_containing"/>
    <property type="match status" value="1"/>
</dbReference>
<evidence type="ECO:0000259" key="7">
    <source>
        <dbReference type="PROSITE" id="PS51918"/>
    </source>
</evidence>
<dbReference type="SMART" id="SM00729">
    <property type="entry name" value="Elp3"/>
    <property type="match status" value="1"/>
</dbReference>
<evidence type="ECO:0000256" key="5">
    <source>
        <dbReference type="ARBA" id="ARBA00023014"/>
    </source>
</evidence>
<keyword evidence="5" id="KW-0411">Iron-sulfur</keyword>
<reference evidence="8" key="1">
    <citation type="submission" date="2018-05" db="EMBL/GenBank/DDBJ databases">
        <authorList>
            <person name="Lanie J.A."/>
            <person name="Ng W.-L."/>
            <person name="Kazmierczak K.M."/>
            <person name="Andrzejewski T.M."/>
            <person name="Davidsen T.M."/>
            <person name="Wayne K.J."/>
            <person name="Tettelin H."/>
            <person name="Glass J.I."/>
            <person name="Rusch D."/>
            <person name="Podicherti R."/>
            <person name="Tsui H.-C.T."/>
            <person name="Winkler M.E."/>
        </authorList>
    </citation>
    <scope>NUCLEOTIDE SEQUENCE</scope>
</reference>
<evidence type="ECO:0000256" key="3">
    <source>
        <dbReference type="ARBA" id="ARBA00022723"/>
    </source>
</evidence>
<dbReference type="InterPro" id="IPR006638">
    <property type="entry name" value="Elp3/MiaA/NifB-like_rSAM"/>
</dbReference>
<accession>A0A382QQD6</accession>
<dbReference type="SUPFAM" id="SSF102114">
    <property type="entry name" value="Radical SAM enzymes"/>
    <property type="match status" value="1"/>
</dbReference>
<gene>
    <name evidence="8" type="ORF">METZ01_LOCUS339944</name>
</gene>
<protein>
    <recommendedName>
        <fullName evidence="7">Radical SAM core domain-containing protein</fullName>
    </recommendedName>
</protein>
<evidence type="ECO:0000256" key="6">
    <source>
        <dbReference type="SAM" id="Phobius"/>
    </source>
</evidence>
<keyword evidence="6" id="KW-0812">Transmembrane</keyword>
<feature type="non-terminal residue" evidence="8">
    <location>
        <position position="1"/>
    </location>
</feature>
<organism evidence="8">
    <name type="scientific">marine metagenome</name>
    <dbReference type="NCBI Taxonomy" id="408172"/>
    <lineage>
        <taxon>unclassified sequences</taxon>
        <taxon>metagenomes</taxon>
        <taxon>ecological metagenomes</taxon>
    </lineage>
</organism>
<keyword evidence="2" id="KW-0949">S-adenosyl-L-methionine</keyword>
<dbReference type="PROSITE" id="PS51918">
    <property type="entry name" value="RADICAL_SAM"/>
    <property type="match status" value="1"/>
</dbReference>
<keyword evidence="6" id="KW-1133">Transmembrane helix</keyword>
<dbReference type="GO" id="GO:0051536">
    <property type="term" value="F:iron-sulfur cluster binding"/>
    <property type="evidence" value="ECO:0007669"/>
    <property type="project" value="UniProtKB-KW"/>
</dbReference>
<comment type="cofactor">
    <cofactor evidence="1">
        <name>[4Fe-4S] cluster</name>
        <dbReference type="ChEBI" id="CHEBI:49883"/>
    </cofactor>
</comment>